<sequence length="115" mass="12291">MSRTPEAMAAAIALAALMTGCTPETARSAGTEGPSVYMSEGSDGTAAVDSWITQKNHYPPGSVGDADRWEFCFDSADGGWTCLPVSEADYNRFEPGDRVQARQRVGQLASVEEIR</sequence>
<evidence type="ECO:0008006" key="4">
    <source>
        <dbReference type="Google" id="ProtNLM"/>
    </source>
</evidence>
<name>A0A919T6T4_9ACTN</name>
<reference evidence="2 3" key="1">
    <citation type="submission" date="2021-03" db="EMBL/GenBank/DDBJ databases">
        <title>Whole genome shotgun sequence of Actinoplanes toevensis NBRC 105298.</title>
        <authorList>
            <person name="Komaki H."/>
            <person name="Tamura T."/>
        </authorList>
    </citation>
    <scope>NUCLEOTIDE SEQUENCE [LARGE SCALE GENOMIC DNA]</scope>
    <source>
        <strain evidence="2 3">NBRC 105298</strain>
    </source>
</reference>
<keyword evidence="3" id="KW-1185">Reference proteome</keyword>
<protein>
    <recommendedName>
        <fullName evidence="4">Lipoprotein</fullName>
    </recommendedName>
</protein>
<dbReference type="RefSeq" id="WP_213004781.1">
    <property type="nucleotide sequence ID" value="NZ_BOQN01000007.1"/>
</dbReference>
<gene>
    <name evidence="2" type="ORF">Ato02nite_005920</name>
</gene>
<organism evidence="2 3">
    <name type="scientific">Paractinoplanes toevensis</name>
    <dbReference type="NCBI Taxonomy" id="571911"/>
    <lineage>
        <taxon>Bacteria</taxon>
        <taxon>Bacillati</taxon>
        <taxon>Actinomycetota</taxon>
        <taxon>Actinomycetes</taxon>
        <taxon>Micromonosporales</taxon>
        <taxon>Micromonosporaceae</taxon>
        <taxon>Paractinoplanes</taxon>
    </lineage>
</organism>
<dbReference type="EMBL" id="BOQN01000007">
    <property type="protein sequence ID" value="GIM88799.1"/>
    <property type="molecule type" value="Genomic_DNA"/>
</dbReference>
<accession>A0A919T6T4</accession>
<comment type="caution">
    <text evidence="2">The sequence shown here is derived from an EMBL/GenBank/DDBJ whole genome shotgun (WGS) entry which is preliminary data.</text>
</comment>
<proteinExistence type="predicted"/>
<evidence type="ECO:0000313" key="3">
    <source>
        <dbReference type="Proteomes" id="UP000677082"/>
    </source>
</evidence>
<dbReference type="AlphaFoldDB" id="A0A919T6T4"/>
<evidence type="ECO:0000313" key="2">
    <source>
        <dbReference type="EMBL" id="GIM88799.1"/>
    </source>
</evidence>
<dbReference type="PROSITE" id="PS51257">
    <property type="entry name" value="PROKAR_LIPOPROTEIN"/>
    <property type="match status" value="1"/>
</dbReference>
<dbReference type="Proteomes" id="UP000677082">
    <property type="component" value="Unassembled WGS sequence"/>
</dbReference>
<feature type="region of interest" description="Disordered" evidence="1">
    <location>
        <begin position="23"/>
        <end position="43"/>
    </location>
</feature>
<evidence type="ECO:0000256" key="1">
    <source>
        <dbReference type="SAM" id="MobiDB-lite"/>
    </source>
</evidence>